<evidence type="ECO:0000313" key="11">
    <source>
        <dbReference type="Proteomes" id="UP000091956"/>
    </source>
</evidence>
<dbReference type="InterPro" id="IPR036864">
    <property type="entry name" value="Zn2-C6_fun-type_DNA-bd_sf"/>
</dbReference>
<dbReference type="RefSeq" id="XP_018135085.1">
    <property type="nucleotide sequence ID" value="XM_018269782.2"/>
</dbReference>
<dbReference type="Gene3D" id="4.10.240.10">
    <property type="entry name" value="Zn(2)-C6 fungal-type DNA-binding domain"/>
    <property type="match status" value="1"/>
</dbReference>
<dbReference type="InterPro" id="IPR001138">
    <property type="entry name" value="Zn2Cys6_DnaBD"/>
</dbReference>
<evidence type="ECO:0000259" key="9">
    <source>
        <dbReference type="PROSITE" id="PS50048"/>
    </source>
</evidence>
<evidence type="ECO:0000256" key="3">
    <source>
        <dbReference type="ARBA" id="ARBA00022833"/>
    </source>
</evidence>
<feature type="region of interest" description="Disordered" evidence="8">
    <location>
        <begin position="1"/>
        <end position="38"/>
    </location>
</feature>
<feature type="compositionally biased region" description="Low complexity" evidence="8">
    <location>
        <begin position="595"/>
        <end position="615"/>
    </location>
</feature>
<organism evidence="10 11">
    <name type="scientific">Pseudogymnoascus verrucosus</name>
    <dbReference type="NCBI Taxonomy" id="342668"/>
    <lineage>
        <taxon>Eukaryota</taxon>
        <taxon>Fungi</taxon>
        <taxon>Dikarya</taxon>
        <taxon>Ascomycota</taxon>
        <taxon>Pezizomycotina</taxon>
        <taxon>Leotiomycetes</taxon>
        <taxon>Thelebolales</taxon>
        <taxon>Thelebolaceae</taxon>
        <taxon>Pseudogymnoascus</taxon>
    </lineage>
</organism>
<dbReference type="InterPro" id="IPR052202">
    <property type="entry name" value="Yeast_MetPath_Reg"/>
</dbReference>
<feature type="compositionally biased region" description="Low complexity" evidence="8">
    <location>
        <begin position="703"/>
        <end position="744"/>
    </location>
</feature>
<dbReference type="Proteomes" id="UP000091956">
    <property type="component" value="Unassembled WGS sequence"/>
</dbReference>
<keyword evidence="4" id="KW-0805">Transcription regulation</keyword>
<dbReference type="InterPro" id="IPR007219">
    <property type="entry name" value="XnlR_reg_dom"/>
</dbReference>
<evidence type="ECO:0000256" key="1">
    <source>
        <dbReference type="ARBA" id="ARBA00004123"/>
    </source>
</evidence>
<dbReference type="GO" id="GO:0000981">
    <property type="term" value="F:DNA-binding transcription factor activity, RNA polymerase II-specific"/>
    <property type="evidence" value="ECO:0007669"/>
    <property type="project" value="InterPro"/>
</dbReference>
<dbReference type="CDD" id="cd00067">
    <property type="entry name" value="GAL4"/>
    <property type="match status" value="1"/>
</dbReference>
<keyword evidence="11" id="KW-1185">Reference proteome</keyword>
<evidence type="ECO:0000256" key="5">
    <source>
        <dbReference type="ARBA" id="ARBA00023125"/>
    </source>
</evidence>
<feature type="compositionally biased region" description="Polar residues" evidence="8">
    <location>
        <begin position="670"/>
        <end position="687"/>
    </location>
</feature>
<evidence type="ECO:0000256" key="8">
    <source>
        <dbReference type="SAM" id="MobiDB-lite"/>
    </source>
</evidence>
<dbReference type="GO" id="GO:0043565">
    <property type="term" value="F:sequence-specific DNA binding"/>
    <property type="evidence" value="ECO:0007669"/>
    <property type="project" value="TreeGrafter"/>
</dbReference>
<feature type="region of interest" description="Disordered" evidence="8">
    <location>
        <begin position="670"/>
        <end position="774"/>
    </location>
</feature>
<dbReference type="PROSITE" id="PS00463">
    <property type="entry name" value="ZN2_CY6_FUNGAL_1"/>
    <property type="match status" value="1"/>
</dbReference>
<dbReference type="GO" id="GO:0005634">
    <property type="term" value="C:nucleus"/>
    <property type="evidence" value="ECO:0007669"/>
    <property type="project" value="UniProtKB-SubCell"/>
</dbReference>
<reference evidence="11" key="2">
    <citation type="journal article" date="2018" name="Nat. Commun.">
        <title>Extreme sensitivity to ultraviolet light in the fungal pathogen causing white-nose syndrome of bats.</title>
        <authorList>
            <person name="Palmer J.M."/>
            <person name="Drees K.P."/>
            <person name="Foster J.T."/>
            <person name="Lindner D.L."/>
        </authorList>
    </citation>
    <scope>NUCLEOTIDE SEQUENCE [LARGE SCALE GENOMIC DNA]</scope>
    <source>
        <strain evidence="11">UAMH 10579</strain>
    </source>
</reference>
<dbReference type="CDD" id="cd12148">
    <property type="entry name" value="fungal_TF_MHR"/>
    <property type="match status" value="1"/>
</dbReference>
<accession>A0A2P2SWX9</accession>
<feature type="compositionally biased region" description="Polar residues" evidence="8">
    <location>
        <begin position="616"/>
        <end position="640"/>
    </location>
</feature>
<reference evidence="10 11" key="1">
    <citation type="submission" date="2016-03" db="EMBL/GenBank/DDBJ databases">
        <title>Comparative genomics of Pseudogymnoascus destructans, the fungus causing white-nose syndrome of bats.</title>
        <authorList>
            <person name="Palmer J.M."/>
            <person name="Drees K.P."/>
            <person name="Foster J.T."/>
            <person name="Lindner D.L."/>
        </authorList>
    </citation>
    <scope>NUCLEOTIDE SEQUENCE [LARGE SCALE GENOMIC DNA]</scope>
    <source>
        <strain evidence="10 11">UAMH 10579</strain>
    </source>
</reference>
<keyword evidence="6" id="KW-0804">Transcription</keyword>
<dbReference type="STRING" id="342668.A0A2P2SWX9"/>
<name>A0A2P2SWX9_9PEZI</name>
<gene>
    <name evidence="10" type="ORF">VE01_00250</name>
</gene>
<dbReference type="GO" id="GO:0006351">
    <property type="term" value="P:DNA-templated transcription"/>
    <property type="evidence" value="ECO:0007669"/>
    <property type="project" value="InterPro"/>
</dbReference>
<dbReference type="GO" id="GO:0045944">
    <property type="term" value="P:positive regulation of transcription by RNA polymerase II"/>
    <property type="evidence" value="ECO:0007669"/>
    <property type="project" value="TreeGrafter"/>
</dbReference>
<evidence type="ECO:0000256" key="4">
    <source>
        <dbReference type="ARBA" id="ARBA00023015"/>
    </source>
</evidence>
<keyword evidence="3" id="KW-0862">Zinc</keyword>
<dbReference type="PROSITE" id="PS50048">
    <property type="entry name" value="ZN2_CY6_FUNGAL_2"/>
    <property type="match status" value="1"/>
</dbReference>
<dbReference type="Pfam" id="PF04082">
    <property type="entry name" value="Fungal_trans"/>
    <property type="match status" value="1"/>
</dbReference>
<evidence type="ECO:0000256" key="6">
    <source>
        <dbReference type="ARBA" id="ARBA00023163"/>
    </source>
</evidence>
<proteinExistence type="predicted"/>
<dbReference type="PANTHER" id="PTHR47782:SF8">
    <property type="entry name" value="ZN(II)2CYS6 TRANSCRIPTION FACTOR (EUROFUNG)"/>
    <property type="match status" value="1"/>
</dbReference>
<dbReference type="EMBL" id="KV460206">
    <property type="protein sequence ID" value="OBU01353.1"/>
    <property type="molecule type" value="Genomic_DNA"/>
</dbReference>
<dbReference type="GeneID" id="28833636"/>
<comment type="subcellular location">
    <subcellularLocation>
        <location evidence="1">Nucleus</location>
    </subcellularLocation>
</comment>
<protein>
    <recommendedName>
        <fullName evidence="9">Zn(2)-C6 fungal-type domain-containing protein</fullName>
    </recommendedName>
</protein>
<evidence type="ECO:0000256" key="2">
    <source>
        <dbReference type="ARBA" id="ARBA00022723"/>
    </source>
</evidence>
<dbReference type="SMART" id="SM00066">
    <property type="entry name" value="GAL4"/>
    <property type="match status" value="1"/>
</dbReference>
<keyword evidence="2" id="KW-0479">Metal-binding</keyword>
<evidence type="ECO:0000313" key="10">
    <source>
        <dbReference type="EMBL" id="OBU01353.1"/>
    </source>
</evidence>
<dbReference type="GO" id="GO:0008270">
    <property type="term" value="F:zinc ion binding"/>
    <property type="evidence" value="ECO:0007669"/>
    <property type="project" value="InterPro"/>
</dbReference>
<dbReference type="SMART" id="SM00906">
    <property type="entry name" value="Fungal_trans"/>
    <property type="match status" value="1"/>
</dbReference>
<dbReference type="AlphaFoldDB" id="A0A2P2SWX9"/>
<evidence type="ECO:0000256" key="7">
    <source>
        <dbReference type="ARBA" id="ARBA00023242"/>
    </source>
</evidence>
<feature type="compositionally biased region" description="Basic and acidic residues" evidence="8">
    <location>
        <begin position="16"/>
        <end position="33"/>
    </location>
</feature>
<dbReference type="Pfam" id="PF00172">
    <property type="entry name" value="Zn_clus"/>
    <property type="match status" value="1"/>
</dbReference>
<feature type="region of interest" description="Disordered" evidence="8">
    <location>
        <begin position="595"/>
        <end position="640"/>
    </location>
</feature>
<keyword evidence="5" id="KW-0238">DNA-binding</keyword>
<keyword evidence="7" id="KW-0539">Nucleus</keyword>
<dbReference type="OrthoDB" id="5416384at2759"/>
<feature type="domain" description="Zn(2)-C6 fungal-type" evidence="9">
    <location>
        <begin position="47"/>
        <end position="77"/>
    </location>
</feature>
<dbReference type="PANTHER" id="PTHR47782">
    <property type="entry name" value="ZN(II)2CYS6 TRANSCRIPTION FACTOR (EUROFUNG)-RELATED"/>
    <property type="match status" value="1"/>
</dbReference>
<sequence length="848" mass="96038">MDVAEAFRQGLGSVSKAREARTPRARESSHESDGNSNSPRIAHTLAACCRCRQRKTRCDPTLPKCLPCERKGSVCEYYDTTKNKKISRTYVIRLQDRVRALQLELGRYVDDDDAQIKTEDSIRPGGLVRLEEDDEMPRYLGPSSGIAMTRLVMEEARRYTDSRSIRELVPEVSTRRAPGQSPESIPERTKSYPMISAIPADRLPNRSVTDKLIEVFNQKAQYLFPTLHEPTFYKECDEVYAGDTDPVKNFIVRIVLAISMQKLDPQYAGLADSYYLAAMQSVDEVVRPKDLRTLQCLVLIAQYSLLTPTKTPIYYIVGLATRLCQQLGLTEEKTIVQGVSLSQVDPLQMDMRRRLSWIVLSMEFGLAHSLGRPNGYATGQDHVDVGFFATVDDEYITPGGITSNHVSEKKVMAVHFFKMRLLQAEIRRVLYQRKRSEPKNDSHPWFPQMEEKLQSWLEAAPENPSWSKPWFTGKVNTMIVFLFRPSPQVPKPSVRGAIMCYDASAYNIKMQHRQMDNPSVDVTWIFLQSLFMAVNTLLWSISYPDVRSLHPKEELEELLEVAVGVMVRCTDRWPGSKPASELYQRLGRACFKSYDGGKVSDSSSSLSANSPASVNESMSSPFSDHSNLTAPSMAYSQQSQEPAPTFSYVFNQSPENTAANEYHQNVRFQQQQPTFRSNSIFMQPASRSTDRRFSYFPPEYGQEEPQSYQPQPEQPQSQQPQSQQLQQQQSQPQQSQPQLPQQQQPLPPQWGPTPVQTATLPMQAPGPAAGQQSFNSLDENNYFIQPTYNFGPLVYTDQGYDTQTDRMGSLSYSQQVELMESLETNGLDGIDDYLGLVPPTYFNPSSAL</sequence>
<dbReference type="SUPFAM" id="SSF57701">
    <property type="entry name" value="Zn2/Cys6 DNA-binding domain"/>
    <property type="match status" value="1"/>
</dbReference>